<reference evidence="1 2" key="1">
    <citation type="submission" date="2021-06" db="EMBL/GenBank/DDBJ databases">
        <title>Caerostris extrusa draft genome.</title>
        <authorList>
            <person name="Kono N."/>
            <person name="Arakawa K."/>
        </authorList>
    </citation>
    <scope>NUCLEOTIDE SEQUENCE [LARGE SCALE GENOMIC DNA]</scope>
</reference>
<protein>
    <recommendedName>
        <fullName evidence="3">Ycf1</fullName>
    </recommendedName>
</protein>
<gene>
    <name evidence="1" type="ORF">CEXT_486241</name>
</gene>
<dbReference type="Proteomes" id="UP001054945">
    <property type="component" value="Unassembled WGS sequence"/>
</dbReference>
<name>A0AAV4N360_CAEEX</name>
<organism evidence="1 2">
    <name type="scientific">Caerostris extrusa</name>
    <name type="common">Bark spider</name>
    <name type="synonym">Caerostris bankana</name>
    <dbReference type="NCBI Taxonomy" id="172846"/>
    <lineage>
        <taxon>Eukaryota</taxon>
        <taxon>Metazoa</taxon>
        <taxon>Ecdysozoa</taxon>
        <taxon>Arthropoda</taxon>
        <taxon>Chelicerata</taxon>
        <taxon>Arachnida</taxon>
        <taxon>Araneae</taxon>
        <taxon>Araneomorphae</taxon>
        <taxon>Entelegynae</taxon>
        <taxon>Araneoidea</taxon>
        <taxon>Araneidae</taxon>
        <taxon>Caerostris</taxon>
    </lineage>
</organism>
<accession>A0AAV4N360</accession>
<evidence type="ECO:0008006" key="3">
    <source>
        <dbReference type="Google" id="ProtNLM"/>
    </source>
</evidence>
<evidence type="ECO:0000313" key="2">
    <source>
        <dbReference type="Proteomes" id="UP001054945"/>
    </source>
</evidence>
<sequence>MKRRVPLICKQHTILDEWQRLNSTIVFAEKLDVYDNIRCAYVKKDTIVSNRKKEFTSQNSYKKQNRTPYVPRSHEFFLSSSNFNSSISFASESSRKKE</sequence>
<proteinExistence type="predicted"/>
<evidence type="ECO:0000313" key="1">
    <source>
        <dbReference type="EMBL" id="GIX78848.1"/>
    </source>
</evidence>
<dbReference type="EMBL" id="BPLR01020443">
    <property type="protein sequence ID" value="GIX78848.1"/>
    <property type="molecule type" value="Genomic_DNA"/>
</dbReference>
<keyword evidence="2" id="KW-1185">Reference proteome</keyword>
<dbReference type="AlphaFoldDB" id="A0AAV4N360"/>
<comment type="caution">
    <text evidence="1">The sequence shown here is derived from an EMBL/GenBank/DDBJ whole genome shotgun (WGS) entry which is preliminary data.</text>
</comment>